<keyword evidence="1" id="KW-0472">Membrane</keyword>
<feature type="transmembrane region" description="Helical" evidence="1">
    <location>
        <begin position="31"/>
        <end position="49"/>
    </location>
</feature>
<dbReference type="PANTHER" id="PTHR31303">
    <property type="entry name" value="CTP-DEPENDENT DIACYLGLYCEROL KINASE 1"/>
    <property type="match status" value="1"/>
</dbReference>
<evidence type="ECO:0000313" key="3">
    <source>
        <dbReference type="Proteomes" id="UP000178240"/>
    </source>
</evidence>
<dbReference type="Proteomes" id="UP000178240">
    <property type="component" value="Unassembled WGS sequence"/>
</dbReference>
<name>A0A1G1Y0V3_9BACT</name>
<comment type="caution">
    <text evidence="2">The sequence shown here is derived from an EMBL/GenBank/DDBJ whole genome shotgun (WGS) entry which is preliminary data.</text>
</comment>
<evidence type="ECO:0000313" key="2">
    <source>
        <dbReference type="EMBL" id="OGY45902.1"/>
    </source>
</evidence>
<proteinExistence type="predicted"/>
<feature type="transmembrane region" description="Helical" evidence="1">
    <location>
        <begin position="118"/>
        <end position="139"/>
    </location>
</feature>
<organism evidence="2 3">
    <name type="scientific">Candidatus Buchananbacteria bacterium RIFCSPHIGHO2_01_FULL_44_11</name>
    <dbReference type="NCBI Taxonomy" id="1797535"/>
    <lineage>
        <taxon>Bacteria</taxon>
        <taxon>Candidatus Buchananiibacteriota</taxon>
    </lineage>
</organism>
<keyword evidence="1" id="KW-1133">Transmembrane helix</keyword>
<dbReference type="InterPro" id="IPR037997">
    <property type="entry name" value="Dgk1-like"/>
</dbReference>
<gene>
    <name evidence="2" type="ORF">A2744_00945</name>
</gene>
<evidence type="ECO:0000256" key="1">
    <source>
        <dbReference type="SAM" id="Phobius"/>
    </source>
</evidence>
<sequence>MSNELTRQLVHIILFTPAFLLPVVSRWQLGLILFGLLILSLTLVPYSGWKKYLFRDQNKKYSRGAIAYFGILIILTLLFPFRAAAAGWAALSLGDGFATLFGSHLGKTKLPWNKKRTYVGSLSFFISTFIGAIIILLWLDPIKPILLEAAVAAAAGALVESLPLKIDDNLTVPLIVAGLLSLI</sequence>
<evidence type="ECO:0008006" key="4">
    <source>
        <dbReference type="Google" id="ProtNLM"/>
    </source>
</evidence>
<accession>A0A1G1Y0V3</accession>
<dbReference type="EMBL" id="MHIE01000010">
    <property type="protein sequence ID" value="OGY45902.1"/>
    <property type="molecule type" value="Genomic_DNA"/>
</dbReference>
<dbReference type="AlphaFoldDB" id="A0A1G1Y0V3"/>
<dbReference type="STRING" id="1797535.A2744_00945"/>
<keyword evidence="1" id="KW-0812">Transmembrane</keyword>
<reference evidence="2 3" key="1">
    <citation type="journal article" date="2016" name="Nat. Commun.">
        <title>Thousands of microbial genomes shed light on interconnected biogeochemical processes in an aquifer system.</title>
        <authorList>
            <person name="Anantharaman K."/>
            <person name="Brown C.T."/>
            <person name="Hug L.A."/>
            <person name="Sharon I."/>
            <person name="Castelle C.J."/>
            <person name="Probst A.J."/>
            <person name="Thomas B.C."/>
            <person name="Singh A."/>
            <person name="Wilkins M.J."/>
            <person name="Karaoz U."/>
            <person name="Brodie E.L."/>
            <person name="Williams K.H."/>
            <person name="Hubbard S.S."/>
            <person name="Banfield J.F."/>
        </authorList>
    </citation>
    <scope>NUCLEOTIDE SEQUENCE [LARGE SCALE GENOMIC DNA]</scope>
</reference>
<dbReference type="PANTHER" id="PTHR31303:SF1">
    <property type="entry name" value="CTP-DEPENDENT DIACYLGLYCEROL KINASE 1"/>
    <property type="match status" value="1"/>
</dbReference>
<dbReference type="GO" id="GO:0004143">
    <property type="term" value="F:ATP-dependent diacylglycerol kinase activity"/>
    <property type="evidence" value="ECO:0007669"/>
    <property type="project" value="InterPro"/>
</dbReference>
<protein>
    <recommendedName>
        <fullName evidence="4">Phosphatidate cytidylyltransferase</fullName>
    </recommendedName>
</protein>